<dbReference type="Proteomes" id="UP000273626">
    <property type="component" value="Unassembled WGS sequence"/>
</dbReference>
<accession>A0ABX9SDU6</accession>
<evidence type="ECO:0000313" key="2">
    <source>
        <dbReference type="EMBL" id="RKS50838.1"/>
    </source>
</evidence>
<name>A0ABX9SDU6_PARPN</name>
<evidence type="ECO:0000256" key="1">
    <source>
        <dbReference type="SAM" id="MobiDB-lite"/>
    </source>
</evidence>
<feature type="region of interest" description="Disordered" evidence="1">
    <location>
        <begin position="1"/>
        <end position="30"/>
    </location>
</feature>
<keyword evidence="3" id="KW-1185">Reference proteome</keyword>
<feature type="compositionally biased region" description="Polar residues" evidence="1">
    <location>
        <begin position="95"/>
        <end position="106"/>
    </location>
</feature>
<comment type="caution">
    <text evidence="2">The sequence shown here is derived from an EMBL/GenBank/DDBJ whole genome shotgun (WGS) entry which is preliminary data.</text>
</comment>
<proteinExistence type="predicted"/>
<protein>
    <submittedName>
        <fullName evidence="2">Uncharacterized protein</fullName>
    </submittedName>
</protein>
<reference evidence="2" key="1">
    <citation type="submission" date="2018-10" db="EMBL/GenBank/DDBJ databases">
        <title>Genomic Encyclopedia of Archaeal and Bacterial Type Strains, Phase II (KMG-II): from individual species to whole genera.</title>
        <authorList>
            <person name="Goeker M."/>
        </authorList>
    </citation>
    <scope>NUCLEOTIDE SEQUENCE [LARGE SCALE GENOMIC DNA]</scope>
    <source>
        <strain evidence="2">DSM 2944</strain>
    </source>
</reference>
<sequence length="249" mass="26090">MAKGIGKTGKGRPGKGVTLPLRQVSGPSDGLDEVRAAMGEAIERLSRLEDVMCEMIRAGLAPTVGGGQGLIATGPPQDIAEAEVSAAQAAILANTPPTAESQTSAGPQDGTGTAEAAAVPGYISRRMLVELAVGLGETPLHAHPSAKRGLRLVGSARKGRPVPLYLRLDRHLRLPLDCGSNSLEIERRLGGRWHRTGLRAIKDGMGGIQIDIAMLEQLAGPFSPELRRILTLDPRPAPNRDGSPRPQPG</sequence>
<evidence type="ECO:0000313" key="3">
    <source>
        <dbReference type="Proteomes" id="UP000273626"/>
    </source>
</evidence>
<organism evidence="2 3">
    <name type="scientific">Paracoccus pantotrophus</name>
    <name type="common">Thiosphaera pantotropha</name>
    <dbReference type="NCBI Taxonomy" id="82367"/>
    <lineage>
        <taxon>Bacteria</taxon>
        <taxon>Pseudomonadati</taxon>
        <taxon>Pseudomonadota</taxon>
        <taxon>Alphaproteobacteria</taxon>
        <taxon>Rhodobacterales</taxon>
        <taxon>Paracoccaceae</taxon>
        <taxon>Paracoccus</taxon>
    </lineage>
</organism>
<gene>
    <name evidence="2" type="ORF">BDE18_0047</name>
</gene>
<dbReference type="EMBL" id="RBLI01000001">
    <property type="protein sequence ID" value="RKS50838.1"/>
    <property type="molecule type" value="Genomic_DNA"/>
</dbReference>
<feature type="region of interest" description="Disordered" evidence="1">
    <location>
        <begin position="95"/>
        <end position="114"/>
    </location>
</feature>